<comment type="catalytic activity">
    <reaction evidence="7">
        <text>a (3S)-3-hydroxyacyl-CoA + NAD(+) = a 3-oxoacyl-CoA + NADH + H(+)</text>
        <dbReference type="Rhea" id="RHEA:22432"/>
        <dbReference type="ChEBI" id="CHEBI:15378"/>
        <dbReference type="ChEBI" id="CHEBI:57318"/>
        <dbReference type="ChEBI" id="CHEBI:57540"/>
        <dbReference type="ChEBI" id="CHEBI:57945"/>
        <dbReference type="ChEBI" id="CHEBI:90726"/>
        <dbReference type="EC" id="1.1.1.35"/>
    </reaction>
</comment>
<feature type="site" description="Important for catalytic activity" evidence="8">
    <location>
        <position position="143"/>
    </location>
</feature>
<evidence type="ECO:0000256" key="7">
    <source>
        <dbReference type="ARBA" id="ARBA00049556"/>
    </source>
</evidence>
<dbReference type="Gene3D" id="3.40.50.720">
    <property type="entry name" value="NAD(P)-binding Rossmann-like Domain"/>
    <property type="match status" value="1"/>
</dbReference>
<gene>
    <name evidence="11" type="ORF">DF222_07450</name>
</gene>
<dbReference type="InterPro" id="IPR006108">
    <property type="entry name" value="3HC_DH_C"/>
</dbReference>
<evidence type="ECO:0000256" key="3">
    <source>
        <dbReference type="ARBA" id="ARBA00022832"/>
    </source>
</evidence>
<dbReference type="KEGG" id="cyz:C3B44_06365"/>
<evidence type="ECO:0000256" key="1">
    <source>
        <dbReference type="ARBA" id="ARBA00005005"/>
    </source>
</evidence>
<dbReference type="InterPro" id="IPR013328">
    <property type="entry name" value="6PGD_dom2"/>
</dbReference>
<evidence type="ECO:0000256" key="6">
    <source>
        <dbReference type="ARBA" id="ARBA00023098"/>
    </source>
</evidence>
<protein>
    <submittedName>
        <fullName evidence="11">3-hydroxyacyl-CoA dehydrogenase</fullName>
    </submittedName>
</protein>
<dbReference type="OrthoDB" id="9771883at2"/>
<dbReference type="SUPFAM" id="SSF51735">
    <property type="entry name" value="NAD(P)-binding Rossmann-fold domains"/>
    <property type="match status" value="1"/>
</dbReference>
<dbReference type="InterPro" id="IPR036291">
    <property type="entry name" value="NAD(P)-bd_dom_sf"/>
</dbReference>
<sequence>MTDIKNVSVIGAGVLGAQIAFVVAHAGFKVTGWDINDDAVEAAKGRFNSIGKSMIADLDTASEESVAKAHENLSLTTDMEAAVAEADIIIEAVPEKLDLKRSTWEKLGKAAPSHTIFCTNTSSLLGSEIADASGDPKRFINTHFANRVWARNLVEIMPNPKTDLKYRDVVEEFANEANLAPIIIDKEQRQYLLNSMMVPLLQAAQQLYVEGIASVDQIDKDWRIAMNADQGPFEIMDVIGLRSIVNVAQGSGAELPEWKLKFNEIATKMIEEGRSGIGDGEGFYKYDAEGNIQR</sequence>
<dbReference type="InterPro" id="IPR006176">
    <property type="entry name" value="3-OHacyl-CoA_DH_NAD-bd"/>
</dbReference>
<dbReference type="SUPFAM" id="SSF48179">
    <property type="entry name" value="6-phosphogluconate dehydrogenase C-terminal domain-like"/>
    <property type="match status" value="1"/>
</dbReference>
<dbReference type="InterPro" id="IPR022694">
    <property type="entry name" value="3-OHacyl-CoA_DH"/>
</dbReference>
<dbReference type="PANTHER" id="PTHR43561:SF3">
    <property type="entry name" value="HYDROXYACYL-COENZYME A DEHYDROGENASE, MITOCHONDRIAL"/>
    <property type="match status" value="1"/>
</dbReference>
<keyword evidence="4" id="KW-0560">Oxidoreductase</keyword>
<dbReference type="Pfam" id="PF02737">
    <property type="entry name" value="3HCDH_N"/>
    <property type="match status" value="1"/>
</dbReference>
<dbReference type="PANTHER" id="PTHR43561">
    <property type="match status" value="1"/>
</dbReference>
<dbReference type="Gene3D" id="1.10.1040.10">
    <property type="entry name" value="N-(1-d-carboxylethyl)-l-norvaline Dehydrogenase, domain 2"/>
    <property type="match status" value="1"/>
</dbReference>
<dbReference type="Pfam" id="PF00725">
    <property type="entry name" value="3HCDH"/>
    <property type="match status" value="1"/>
</dbReference>
<comment type="pathway">
    <text evidence="2">Lipid metabolism; butanoate metabolism.</text>
</comment>
<evidence type="ECO:0000256" key="5">
    <source>
        <dbReference type="ARBA" id="ARBA00023027"/>
    </source>
</evidence>
<keyword evidence="5" id="KW-0520">NAD</keyword>
<dbReference type="GO" id="GO:0006635">
    <property type="term" value="P:fatty acid beta-oxidation"/>
    <property type="evidence" value="ECO:0007669"/>
    <property type="project" value="TreeGrafter"/>
</dbReference>
<name>A0A2U1T635_9CORY</name>
<dbReference type="GO" id="GO:0003857">
    <property type="term" value="F:(3S)-3-hydroxyacyl-CoA dehydrogenase (NAD+) activity"/>
    <property type="evidence" value="ECO:0007669"/>
    <property type="project" value="UniProtKB-EC"/>
</dbReference>
<dbReference type="AlphaFoldDB" id="A0A2U1T635"/>
<comment type="pathway">
    <text evidence="1">Lipid metabolism; fatty acid beta-oxidation.</text>
</comment>
<dbReference type="InterPro" id="IPR008927">
    <property type="entry name" value="6-PGluconate_DH-like_C_sf"/>
</dbReference>
<evidence type="ECO:0000256" key="4">
    <source>
        <dbReference type="ARBA" id="ARBA00023002"/>
    </source>
</evidence>
<keyword evidence="6" id="KW-0443">Lipid metabolism</keyword>
<evidence type="ECO:0000256" key="2">
    <source>
        <dbReference type="ARBA" id="ARBA00005086"/>
    </source>
</evidence>
<dbReference type="InterPro" id="IPR052242">
    <property type="entry name" value="Mito_3-hydroxyacyl-CoA_DH"/>
</dbReference>
<comment type="caution">
    <text evidence="11">The sequence shown here is derived from an EMBL/GenBank/DDBJ whole genome shotgun (WGS) entry which is preliminary data.</text>
</comment>
<dbReference type="NCBIfam" id="NF006143">
    <property type="entry name" value="PRK08293.1"/>
    <property type="match status" value="1"/>
</dbReference>
<dbReference type="GO" id="GO:0070403">
    <property type="term" value="F:NAD+ binding"/>
    <property type="evidence" value="ECO:0007669"/>
    <property type="project" value="InterPro"/>
</dbReference>
<dbReference type="EMBL" id="QEEZ01000012">
    <property type="protein sequence ID" value="PWC01481.1"/>
    <property type="molecule type" value="Genomic_DNA"/>
</dbReference>
<dbReference type="Proteomes" id="UP000244989">
    <property type="component" value="Unassembled WGS sequence"/>
</dbReference>
<evidence type="ECO:0000313" key="11">
    <source>
        <dbReference type="EMBL" id="PWC01481.1"/>
    </source>
</evidence>
<evidence type="ECO:0000256" key="8">
    <source>
        <dbReference type="PIRSR" id="PIRSR000105-1"/>
    </source>
</evidence>
<keyword evidence="12" id="KW-1185">Reference proteome</keyword>
<evidence type="ECO:0000313" key="12">
    <source>
        <dbReference type="Proteomes" id="UP000244989"/>
    </source>
</evidence>
<organism evidence="11 12">
    <name type="scientific">Corynebacterium yudongzhengii</name>
    <dbReference type="NCBI Taxonomy" id="2080740"/>
    <lineage>
        <taxon>Bacteria</taxon>
        <taxon>Bacillati</taxon>
        <taxon>Actinomycetota</taxon>
        <taxon>Actinomycetes</taxon>
        <taxon>Mycobacteriales</taxon>
        <taxon>Corynebacteriaceae</taxon>
        <taxon>Corynebacterium</taxon>
    </lineage>
</organism>
<accession>A0A2U1T635</accession>
<feature type="domain" description="3-hydroxyacyl-CoA dehydrogenase C-terminal" evidence="9">
    <location>
        <begin position="192"/>
        <end position="286"/>
    </location>
</feature>
<evidence type="ECO:0000259" key="9">
    <source>
        <dbReference type="Pfam" id="PF00725"/>
    </source>
</evidence>
<keyword evidence="3" id="KW-0276">Fatty acid metabolism</keyword>
<dbReference type="RefSeq" id="WP_108431634.1">
    <property type="nucleotide sequence ID" value="NZ_CP026947.1"/>
</dbReference>
<dbReference type="PIRSF" id="PIRSF000105">
    <property type="entry name" value="HCDH"/>
    <property type="match status" value="1"/>
</dbReference>
<evidence type="ECO:0000259" key="10">
    <source>
        <dbReference type="Pfam" id="PF02737"/>
    </source>
</evidence>
<proteinExistence type="predicted"/>
<reference evidence="12" key="1">
    <citation type="submission" date="2018-04" db="EMBL/GenBank/DDBJ databases">
        <authorList>
            <person name="Liu S."/>
            <person name="Wang Z."/>
            <person name="Li J."/>
        </authorList>
    </citation>
    <scope>NUCLEOTIDE SEQUENCE [LARGE SCALE GENOMIC DNA]</scope>
    <source>
        <strain evidence="12">2189</strain>
    </source>
</reference>
<feature type="domain" description="3-hydroxyacyl-CoA dehydrogenase NAD binding" evidence="10">
    <location>
        <begin position="6"/>
        <end position="186"/>
    </location>
</feature>